<reference evidence="1" key="1">
    <citation type="submission" date="2023-06" db="EMBL/GenBank/DDBJ databases">
        <title>Genomic Diversity of Vibrio spp. and Metagenomic Analysis of Pathogens in Florida Gulf Coastal Waters Following Hurricane Ian.</title>
        <authorList>
            <person name="Brumfield K.D."/>
        </authorList>
    </citation>
    <scope>NUCLEOTIDE SEQUENCE</scope>
    <source>
        <strain evidence="1">WBS2B-138</strain>
    </source>
</reference>
<comment type="caution">
    <text evidence="1">The sequence shown here is derived from an EMBL/GenBank/DDBJ whole genome shotgun (WGS) entry which is preliminary data.</text>
</comment>
<dbReference type="RefSeq" id="WP_311020542.1">
    <property type="nucleotide sequence ID" value="NZ_JAUHGG010000003.1"/>
</dbReference>
<dbReference type="EMBL" id="JAUHGG010000003">
    <property type="protein sequence ID" value="MDS1821629.1"/>
    <property type="molecule type" value="Genomic_DNA"/>
</dbReference>
<name>A0AAW8Q1T7_VIBPH</name>
<protein>
    <submittedName>
        <fullName evidence="1">Uncharacterized protein</fullName>
    </submittedName>
</protein>
<dbReference type="Proteomes" id="UP001253193">
    <property type="component" value="Unassembled WGS sequence"/>
</dbReference>
<sequence length="108" mass="12030">MSHSLIEEVKLGVRNIKALGYRDITYIPRLEPDAASLSDSLISGKAKRKSSSINDSNPVCRRLFEIFCIDGVLQSAEQININEIALKVTKPNVVNDAFFNEGFFILSK</sequence>
<organism evidence="1 2">
    <name type="scientific">Vibrio parahaemolyticus</name>
    <dbReference type="NCBI Taxonomy" id="670"/>
    <lineage>
        <taxon>Bacteria</taxon>
        <taxon>Pseudomonadati</taxon>
        <taxon>Pseudomonadota</taxon>
        <taxon>Gammaproteobacteria</taxon>
        <taxon>Vibrionales</taxon>
        <taxon>Vibrionaceae</taxon>
        <taxon>Vibrio</taxon>
    </lineage>
</organism>
<dbReference type="AlphaFoldDB" id="A0AAW8Q1T7"/>
<proteinExistence type="predicted"/>
<gene>
    <name evidence="1" type="ORF">QX249_13225</name>
</gene>
<evidence type="ECO:0000313" key="1">
    <source>
        <dbReference type="EMBL" id="MDS1821629.1"/>
    </source>
</evidence>
<accession>A0AAW8Q1T7</accession>
<evidence type="ECO:0000313" key="2">
    <source>
        <dbReference type="Proteomes" id="UP001253193"/>
    </source>
</evidence>